<accession>A0A0S4IQI2</accession>
<organism evidence="2 3">
    <name type="scientific">Bodo saltans</name>
    <name type="common">Flagellated protozoan</name>
    <dbReference type="NCBI Taxonomy" id="75058"/>
    <lineage>
        <taxon>Eukaryota</taxon>
        <taxon>Discoba</taxon>
        <taxon>Euglenozoa</taxon>
        <taxon>Kinetoplastea</taxon>
        <taxon>Metakinetoplastina</taxon>
        <taxon>Eubodonida</taxon>
        <taxon>Bodonidae</taxon>
        <taxon>Bodo</taxon>
    </lineage>
</organism>
<keyword evidence="3" id="KW-1185">Reference proteome</keyword>
<feature type="compositionally biased region" description="Polar residues" evidence="1">
    <location>
        <begin position="277"/>
        <end position="288"/>
    </location>
</feature>
<dbReference type="Proteomes" id="UP000051952">
    <property type="component" value="Unassembled WGS sequence"/>
</dbReference>
<name>A0A0S4IQI2_BODSA</name>
<feature type="compositionally biased region" description="Polar residues" evidence="1">
    <location>
        <begin position="410"/>
        <end position="425"/>
    </location>
</feature>
<dbReference type="VEuPathDB" id="TriTrypDB:BSAL_67870"/>
<reference evidence="3" key="1">
    <citation type="submission" date="2015-09" db="EMBL/GenBank/DDBJ databases">
        <authorList>
            <consortium name="Pathogen Informatics"/>
        </authorList>
    </citation>
    <scope>NUCLEOTIDE SEQUENCE [LARGE SCALE GENOMIC DNA]</scope>
    <source>
        <strain evidence="3">Lake Konstanz</strain>
    </source>
</reference>
<feature type="region of interest" description="Disordered" evidence="1">
    <location>
        <begin position="268"/>
        <end position="300"/>
    </location>
</feature>
<sequence length="475" mass="51713">MPPKLTISQRARKLATIKDKLRDDLDDIKILVRRSFGSISTELADLEVALVEGCIELQEVCMLQRVLGASGQNRRHSIHGVFQAIDTMHRTMEEVGIRRKRHNGLSQGATLSQQLSTPESTEGMDAELEVVAGDVEADGDPSRALPDAKATTNSTLTQDALTNKRTTAFSQDNVFSVSPFALDLACQLRLSTLASIRDEVFTGAMLAQRKLVAAKRWVPDAPCPLAASVDGLINEILAMKKQLLVESPSMSVASLPMVQYPLASINIKQMKQQQQQRTGSPPRQTTSPRPVPAASPSLNRNSIVLHASRAGTAFVEGAEAEVILAERPARSHSMRLKKFYLESNTSQGRRGPLSPPPISPTENNLPLEQQLSSDDVQRLLRSVKAELQKQPVAQTMVSLCRRPNVPTKFNSSPLCKTPSSKSRQGTPALLTSPMQYKTPLRTAATPGPNGAEHHPALIALYPQRSLSRGGIATRN</sequence>
<protein>
    <submittedName>
        <fullName evidence="2">Uncharacterized protein</fullName>
    </submittedName>
</protein>
<dbReference type="EMBL" id="CYKH01000463">
    <property type="protein sequence ID" value="CUF96051.1"/>
    <property type="molecule type" value="Genomic_DNA"/>
</dbReference>
<evidence type="ECO:0000313" key="3">
    <source>
        <dbReference type="Proteomes" id="UP000051952"/>
    </source>
</evidence>
<dbReference type="AlphaFoldDB" id="A0A0S4IQI2"/>
<feature type="region of interest" description="Disordered" evidence="1">
    <location>
        <begin position="341"/>
        <end position="362"/>
    </location>
</feature>
<evidence type="ECO:0000313" key="2">
    <source>
        <dbReference type="EMBL" id="CUF96051.1"/>
    </source>
</evidence>
<proteinExistence type="predicted"/>
<feature type="region of interest" description="Disordered" evidence="1">
    <location>
        <begin position="410"/>
        <end position="431"/>
    </location>
</feature>
<evidence type="ECO:0000256" key="1">
    <source>
        <dbReference type="SAM" id="MobiDB-lite"/>
    </source>
</evidence>
<gene>
    <name evidence="2" type="ORF">BSAL_67870</name>
</gene>